<keyword evidence="2" id="KW-1185">Reference proteome</keyword>
<name>A0AAW1R5G2_9CHLO</name>
<proteinExistence type="predicted"/>
<organism evidence="1 2">
    <name type="scientific">[Myrmecia] bisecta</name>
    <dbReference type="NCBI Taxonomy" id="41462"/>
    <lineage>
        <taxon>Eukaryota</taxon>
        <taxon>Viridiplantae</taxon>
        <taxon>Chlorophyta</taxon>
        <taxon>core chlorophytes</taxon>
        <taxon>Trebouxiophyceae</taxon>
        <taxon>Trebouxiales</taxon>
        <taxon>Trebouxiaceae</taxon>
        <taxon>Myrmecia</taxon>
    </lineage>
</organism>
<gene>
    <name evidence="1" type="ORF">WJX72_003416</name>
</gene>
<sequence>MSDKVEVNHNHVLENFRQTVKREHKLAQAFEDTWGFMVIDEPSTSQTRPHATTNCKYINSRGGTWTVARKRIALNDREAEEQGCTPPNSSRTVTRTAREAARLTHTARLNHIKSHSAAYRTTNQCFGQRMSLEQFGVRSRKFPLPEPED</sequence>
<evidence type="ECO:0000313" key="2">
    <source>
        <dbReference type="Proteomes" id="UP001489004"/>
    </source>
</evidence>
<dbReference type="AlphaFoldDB" id="A0AAW1R5G2"/>
<accession>A0AAW1R5G2</accession>
<comment type="caution">
    <text evidence="1">The sequence shown here is derived from an EMBL/GenBank/DDBJ whole genome shotgun (WGS) entry which is preliminary data.</text>
</comment>
<evidence type="ECO:0000313" key="1">
    <source>
        <dbReference type="EMBL" id="KAK9829016.1"/>
    </source>
</evidence>
<protein>
    <submittedName>
        <fullName evidence="1">Uncharacterized protein</fullName>
    </submittedName>
</protein>
<reference evidence="1 2" key="1">
    <citation type="journal article" date="2024" name="Nat. Commun.">
        <title>Phylogenomics reveals the evolutionary origins of lichenization in chlorophyte algae.</title>
        <authorList>
            <person name="Puginier C."/>
            <person name="Libourel C."/>
            <person name="Otte J."/>
            <person name="Skaloud P."/>
            <person name="Haon M."/>
            <person name="Grisel S."/>
            <person name="Petersen M."/>
            <person name="Berrin J.G."/>
            <person name="Delaux P.M."/>
            <person name="Dal Grande F."/>
            <person name="Keller J."/>
        </authorList>
    </citation>
    <scope>NUCLEOTIDE SEQUENCE [LARGE SCALE GENOMIC DNA]</scope>
    <source>
        <strain evidence="1 2">SAG 2043</strain>
    </source>
</reference>
<dbReference type="Proteomes" id="UP001489004">
    <property type="component" value="Unassembled WGS sequence"/>
</dbReference>
<dbReference type="EMBL" id="JALJOR010000001">
    <property type="protein sequence ID" value="KAK9829016.1"/>
    <property type="molecule type" value="Genomic_DNA"/>
</dbReference>